<sequence length="766" mass="81579">MTCWRGMQSSRPVPDNGPGVRLPTTPTPTRPPGAAASPVPAYVFLAAVAAFIIYGSLFPFNFVSQGLPVERFFAEYGVFANQSDALDNFFLFVPLGVSLVLAFRNGAARAIAALLSILLLAIGIQLVQLYLPSRVASLADAFWNTVGMGAGFLIAEWVRRALRTQLAGQAAGRDLFLAGLVLLWLLYESFPFIPTLDIGLLREHVKGAVFAPTFELMRLTQHALAAALAGIAVARVGLLRRPALGAVALAALAITLEVLVPYGSLRRETLLGIALGLAAGYLVAQWRTPRAAGIGFALALAAYLITVLTPYRGQAVDAGFTFTPFSHVLWQGAINEIVPAAFEALAIGSLLWSGMAASSRLRARPYLWSTAVLLLLAALEWVRVALAGLHGDTTALAMAAVLAPAAVALRSGQPAPAPALAQPLAARAGPAPAWVLVAACATALTVAMWTLVQLPGIPYNLKKLFGERPLLGAAVFSLALLWLGGGPWLVARAVLRLDAQRRRGTLYGPLLVAVIALVSYVLVDLATPGIMLEKIIGAPDLYRRIVEDNYWGEAWRVGLAAWPRGLVSAAERLVRYVALYAVFAIPLLLALLAGPRPGRNARIIVNSLCLLPFWLLAAFVVLQLAVTDNITELVADGGAVFLALLIALFAGNAVMLACYRRGARTAPVLVLVTAALVLARWWLLNQGIEPVVINNGRIFSGVQFLLGENRNALLSASTLLIRWCSFDGAALVVVSTGVLLARRLLPLSAPCANVDLPKVIERRRAR</sequence>
<feature type="transmembrane region" description="Helical" evidence="2">
    <location>
        <begin position="573"/>
        <end position="592"/>
    </location>
</feature>
<feature type="domain" description="VanZ-like" evidence="3">
    <location>
        <begin position="56"/>
        <end position="157"/>
    </location>
</feature>
<feature type="transmembrane region" description="Helical" evidence="2">
    <location>
        <begin position="110"/>
        <end position="129"/>
    </location>
</feature>
<proteinExistence type="predicted"/>
<dbReference type="OrthoDB" id="7055135at2"/>
<feature type="transmembrane region" description="Helical" evidence="2">
    <location>
        <begin position="366"/>
        <end position="389"/>
    </location>
</feature>
<dbReference type="AlphaFoldDB" id="A0A2G8T039"/>
<feature type="transmembrane region" description="Helical" evidence="2">
    <location>
        <begin position="243"/>
        <end position="263"/>
    </location>
</feature>
<name>A0A2G8T039_9BURK</name>
<feature type="transmembrane region" description="Helical" evidence="2">
    <location>
        <begin position="333"/>
        <end position="354"/>
    </location>
</feature>
<protein>
    <recommendedName>
        <fullName evidence="3">VanZ-like domain-containing protein</fullName>
    </recommendedName>
</protein>
<keyword evidence="5" id="KW-1185">Reference proteome</keyword>
<feature type="transmembrane region" description="Helical" evidence="2">
    <location>
        <begin position="506"/>
        <end position="523"/>
    </location>
</feature>
<feature type="transmembrane region" description="Helical" evidence="2">
    <location>
        <begin position="85"/>
        <end position="103"/>
    </location>
</feature>
<evidence type="ECO:0000259" key="3">
    <source>
        <dbReference type="Pfam" id="PF04892"/>
    </source>
</evidence>
<dbReference type="Pfam" id="PF04892">
    <property type="entry name" value="VanZ"/>
    <property type="match status" value="1"/>
</dbReference>
<keyword evidence="2" id="KW-0472">Membrane</keyword>
<dbReference type="InterPro" id="IPR006976">
    <property type="entry name" value="VanZ-like"/>
</dbReference>
<accession>A0A2G8T039</accession>
<feature type="transmembrane region" description="Helical" evidence="2">
    <location>
        <begin position="604"/>
        <end position="626"/>
    </location>
</feature>
<evidence type="ECO:0000256" key="2">
    <source>
        <dbReference type="SAM" id="Phobius"/>
    </source>
</evidence>
<dbReference type="EMBL" id="PDOB01000019">
    <property type="protein sequence ID" value="PIL39410.1"/>
    <property type="molecule type" value="Genomic_DNA"/>
</dbReference>
<feature type="transmembrane region" description="Helical" evidence="2">
    <location>
        <begin position="395"/>
        <end position="412"/>
    </location>
</feature>
<comment type="caution">
    <text evidence="4">The sequence shown here is derived from an EMBL/GenBank/DDBJ whole genome shotgun (WGS) entry which is preliminary data.</text>
</comment>
<feature type="transmembrane region" description="Helical" evidence="2">
    <location>
        <begin position="666"/>
        <end position="683"/>
    </location>
</feature>
<evidence type="ECO:0000313" key="5">
    <source>
        <dbReference type="Proteomes" id="UP000228593"/>
    </source>
</evidence>
<reference evidence="4 5" key="1">
    <citation type="submission" date="2017-10" db="EMBL/GenBank/DDBJ databases">
        <title>Massilia psychrophilum sp. nov., a novel purple-pigmented bacterium isolated from Tianshan glacier, Xinjiang Municipality, China.</title>
        <authorList>
            <person name="Wang H."/>
        </authorList>
    </citation>
    <scope>NUCLEOTIDE SEQUENCE [LARGE SCALE GENOMIC DNA]</scope>
    <source>
        <strain evidence="4 5">JCM 30813</strain>
    </source>
</reference>
<organism evidence="4 5">
    <name type="scientific">Massilia psychrophila</name>
    <dbReference type="NCBI Taxonomy" id="1603353"/>
    <lineage>
        <taxon>Bacteria</taxon>
        <taxon>Pseudomonadati</taxon>
        <taxon>Pseudomonadota</taxon>
        <taxon>Betaproteobacteria</taxon>
        <taxon>Burkholderiales</taxon>
        <taxon>Oxalobacteraceae</taxon>
        <taxon>Telluria group</taxon>
        <taxon>Massilia</taxon>
    </lineage>
</organism>
<feature type="transmembrane region" description="Helical" evidence="2">
    <location>
        <begin position="472"/>
        <end position="494"/>
    </location>
</feature>
<feature type="region of interest" description="Disordered" evidence="1">
    <location>
        <begin position="1"/>
        <end position="33"/>
    </location>
</feature>
<gene>
    <name evidence="4" type="ORF">CR103_13085</name>
</gene>
<feature type="transmembrane region" description="Helical" evidence="2">
    <location>
        <begin position="39"/>
        <end position="60"/>
    </location>
</feature>
<evidence type="ECO:0000313" key="4">
    <source>
        <dbReference type="EMBL" id="PIL39410.1"/>
    </source>
</evidence>
<keyword evidence="2" id="KW-0812">Transmembrane</keyword>
<feature type="transmembrane region" description="Helical" evidence="2">
    <location>
        <begin position="219"/>
        <end position="236"/>
    </location>
</feature>
<keyword evidence="2" id="KW-1133">Transmembrane helix</keyword>
<evidence type="ECO:0000256" key="1">
    <source>
        <dbReference type="SAM" id="MobiDB-lite"/>
    </source>
</evidence>
<feature type="transmembrane region" description="Helical" evidence="2">
    <location>
        <begin position="269"/>
        <end position="284"/>
    </location>
</feature>
<feature type="transmembrane region" description="Helical" evidence="2">
    <location>
        <begin position="141"/>
        <end position="158"/>
    </location>
</feature>
<feature type="transmembrane region" description="Helical" evidence="2">
    <location>
        <begin position="720"/>
        <end position="740"/>
    </location>
</feature>
<feature type="transmembrane region" description="Helical" evidence="2">
    <location>
        <begin position="291"/>
        <end position="313"/>
    </location>
</feature>
<feature type="transmembrane region" description="Helical" evidence="2">
    <location>
        <begin position="638"/>
        <end position="659"/>
    </location>
</feature>
<dbReference type="Proteomes" id="UP000228593">
    <property type="component" value="Unassembled WGS sequence"/>
</dbReference>
<feature type="transmembrane region" description="Helical" evidence="2">
    <location>
        <begin position="433"/>
        <end position="452"/>
    </location>
</feature>